<feature type="region of interest" description="Disordered" evidence="1">
    <location>
        <begin position="434"/>
        <end position="489"/>
    </location>
</feature>
<feature type="compositionally biased region" description="Basic and acidic residues" evidence="1">
    <location>
        <begin position="689"/>
        <end position="701"/>
    </location>
</feature>
<accession>A0ABQ9JV40</accession>
<feature type="compositionally biased region" description="Polar residues" evidence="1">
    <location>
        <begin position="443"/>
        <end position="457"/>
    </location>
</feature>
<reference evidence="2" key="1">
    <citation type="journal article" date="2023" name="Insect Mol. Biol.">
        <title>Genome sequencing provides insights into the evolution of gene families encoding plant cell wall-degrading enzymes in longhorned beetles.</title>
        <authorList>
            <person name="Shin N.R."/>
            <person name="Okamura Y."/>
            <person name="Kirsch R."/>
            <person name="Pauchet Y."/>
        </authorList>
    </citation>
    <scope>NUCLEOTIDE SEQUENCE</scope>
    <source>
        <strain evidence="2">MMC_N1</strain>
    </source>
</reference>
<evidence type="ECO:0000313" key="2">
    <source>
        <dbReference type="EMBL" id="KAJ8981572.1"/>
    </source>
</evidence>
<name>A0ABQ9JV40_9CUCU</name>
<sequence length="720" mass="82321">MSLCALVEHSSFMGFRISLLKEVFVRFLLCRRKSDSAELTLGTNPQAVGSLKKLFGFQPFAGEAEKKRQNSWTVGSLKKLFGFQPFKEEHMNCVMNDFHSDLLASLQSGESSNQPVNAATLPQESVAADTDPQLSQIPLTVDIQPARLQIPSEMAVNYHLLKMYVDVIPLFDGNTFLLNDFITSCDELVNSFASQTNQNQNLFLLRAVRSKLVGQAQQLISSRLEITQWQQIKELLLQNFGDPRDLPCLQQDMLHLQFDRQKQTLQQFGNQVREFQSLLMAKLQQTDKDLQVKLALSDVYQQLAVDTYVRNLPAQLQQMVRTKEMTTLEDVIAFVTKEEQFAHYKQSISAPSQKPRMNQMNPNTRPDFQRHSFNNRPTTQNLFQRNNPQSQNFSQTQPFQNPQFNRNTQFPSAPINIQPRPVPQRFPTNAQVFGKPQNVWKPKNNSTSNHPQPTPMSGVSALPRRPYQHNQYFSRPTPMSGISNQPRRQPFHSTELFNTELQDNFEYEPTFENFENYQEDSYDFDDHVEAIPEDENIIANPGSINENIDDLLENVPEPDPEAFQDLIDSLELNQDQNPTKNQSMPQLSDNNDNNSTSNDPDNETIHSASENPILQIPITDNPLNFFSHQIVINESSNSICETCSTEKLFSNKIRHSITLRSKLADVDVEDTDETRQIDKPTEDDAESTTAHDIDPADDKPCQTRRYYTRSSAKSNLPPKK</sequence>
<proteinExistence type="predicted"/>
<feature type="compositionally biased region" description="Basic and acidic residues" evidence="1">
    <location>
        <begin position="673"/>
        <end position="682"/>
    </location>
</feature>
<evidence type="ECO:0000256" key="1">
    <source>
        <dbReference type="SAM" id="MobiDB-lite"/>
    </source>
</evidence>
<feature type="region of interest" description="Disordered" evidence="1">
    <location>
        <begin position="575"/>
        <end position="606"/>
    </location>
</feature>
<feature type="region of interest" description="Disordered" evidence="1">
    <location>
        <begin position="345"/>
        <end position="418"/>
    </location>
</feature>
<dbReference type="Proteomes" id="UP001162164">
    <property type="component" value="Unassembled WGS sequence"/>
</dbReference>
<comment type="caution">
    <text evidence="2">The sequence shown here is derived from an EMBL/GenBank/DDBJ whole genome shotgun (WGS) entry which is preliminary data.</text>
</comment>
<protein>
    <submittedName>
        <fullName evidence="2">Uncharacterized protein</fullName>
    </submittedName>
</protein>
<feature type="compositionally biased region" description="Polar residues" evidence="1">
    <location>
        <begin position="346"/>
        <end position="411"/>
    </location>
</feature>
<organism evidence="2 3">
    <name type="scientific">Molorchus minor</name>
    <dbReference type="NCBI Taxonomy" id="1323400"/>
    <lineage>
        <taxon>Eukaryota</taxon>
        <taxon>Metazoa</taxon>
        <taxon>Ecdysozoa</taxon>
        <taxon>Arthropoda</taxon>
        <taxon>Hexapoda</taxon>
        <taxon>Insecta</taxon>
        <taxon>Pterygota</taxon>
        <taxon>Neoptera</taxon>
        <taxon>Endopterygota</taxon>
        <taxon>Coleoptera</taxon>
        <taxon>Polyphaga</taxon>
        <taxon>Cucujiformia</taxon>
        <taxon>Chrysomeloidea</taxon>
        <taxon>Cerambycidae</taxon>
        <taxon>Lamiinae</taxon>
        <taxon>Monochamini</taxon>
        <taxon>Molorchus</taxon>
    </lineage>
</organism>
<feature type="compositionally biased region" description="Polar residues" evidence="1">
    <location>
        <begin position="575"/>
        <end position="587"/>
    </location>
</feature>
<gene>
    <name evidence="2" type="ORF">NQ317_002600</name>
</gene>
<feature type="region of interest" description="Disordered" evidence="1">
    <location>
        <begin position="668"/>
        <end position="720"/>
    </location>
</feature>
<feature type="compositionally biased region" description="Low complexity" evidence="1">
    <location>
        <begin position="588"/>
        <end position="599"/>
    </location>
</feature>
<evidence type="ECO:0000313" key="3">
    <source>
        <dbReference type="Proteomes" id="UP001162164"/>
    </source>
</evidence>
<feature type="compositionally biased region" description="Polar residues" evidence="1">
    <location>
        <begin position="480"/>
        <end position="489"/>
    </location>
</feature>
<dbReference type="EMBL" id="JAPWTJ010000176">
    <property type="protein sequence ID" value="KAJ8981572.1"/>
    <property type="molecule type" value="Genomic_DNA"/>
</dbReference>
<keyword evidence="3" id="KW-1185">Reference proteome</keyword>